<keyword evidence="1" id="KW-0175">Coiled coil</keyword>
<dbReference type="PANTHER" id="PTHR31245">
    <property type="entry name" value="UBIQUITIN SYSTEM COMPONENT CUE PROTEIN"/>
    <property type="match status" value="1"/>
</dbReference>
<dbReference type="PANTHER" id="PTHR31245:SF20">
    <property type="entry name" value="F18B13.13 PROTEIN"/>
    <property type="match status" value="1"/>
</dbReference>
<evidence type="ECO:0000256" key="1">
    <source>
        <dbReference type="SAM" id="Coils"/>
    </source>
</evidence>
<feature type="coiled-coil region" evidence="1">
    <location>
        <begin position="68"/>
        <end position="133"/>
    </location>
</feature>
<gene>
    <name evidence="2" type="ORF">ERUC_LOCUS14075</name>
</gene>
<dbReference type="Proteomes" id="UP001642260">
    <property type="component" value="Unassembled WGS sequence"/>
</dbReference>
<accession>A0ABC8JRY4</accession>
<name>A0ABC8JRY4_ERUVS</name>
<proteinExistence type="predicted"/>
<comment type="caution">
    <text evidence="2">The sequence shown here is derived from an EMBL/GenBank/DDBJ whole genome shotgun (WGS) entry which is preliminary data.</text>
</comment>
<dbReference type="EMBL" id="CAKOAT010131266">
    <property type="protein sequence ID" value="CAH8337058.1"/>
    <property type="molecule type" value="Genomic_DNA"/>
</dbReference>
<reference evidence="2 3" key="1">
    <citation type="submission" date="2022-03" db="EMBL/GenBank/DDBJ databases">
        <authorList>
            <person name="Macdonald S."/>
            <person name="Ahmed S."/>
            <person name="Newling K."/>
        </authorList>
    </citation>
    <scope>NUCLEOTIDE SEQUENCE [LARGE SCALE GENOMIC DNA]</scope>
</reference>
<protein>
    <submittedName>
        <fullName evidence="2">Uncharacterized protein</fullName>
    </submittedName>
</protein>
<keyword evidence="3" id="KW-1185">Reference proteome</keyword>
<organism evidence="2 3">
    <name type="scientific">Eruca vesicaria subsp. sativa</name>
    <name type="common">Garden rocket</name>
    <name type="synonym">Eruca sativa</name>
    <dbReference type="NCBI Taxonomy" id="29727"/>
    <lineage>
        <taxon>Eukaryota</taxon>
        <taxon>Viridiplantae</taxon>
        <taxon>Streptophyta</taxon>
        <taxon>Embryophyta</taxon>
        <taxon>Tracheophyta</taxon>
        <taxon>Spermatophyta</taxon>
        <taxon>Magnoliopsida</taxon>
        <taxon>eudicotyledons</taxon>
        <taxon>Gunneridae</taxon>
        <taxon>Pentapetalae</taxon>
        <taxon>rosids</taxon>
        <taxon>malvids</taxon>
        <taxon>Brassicales</taxon>
        <taxon>Brassicaceae</taxon>
        <taxon>Brassiceae</taxon>
        <taxon>Eruca</taxon>
    </lineage>
</organism>
<evidence type="ECO:0000313" key="3">
    <source>
        <dbReference type="Proteomes" id="UP001642260"/>
    </source>
</evidence>
<sequence>MLLVLVKAIVDHGSDFNAAMKSLCPLVSAEESRSHDDVLATALDNLPTSKRSGGFREGVKCTALDEARQKLQAETVAVQQQVESLIKDNALLKRAVAIQHERHNALEDAKQQLELLKQLIPQYQEKLRNLKVNKLRLKFAYSTSGTRKFYAGKIQSGCRLKLEFGKRKDNQSHQ</sequence>
<dbReference type="AlphaFoldDB" id="A0ABC8JRY4"/>
<evidence type="ECO:0000313" key="2">
    <source>
        <dbReference type="EMBL" id="CAH8337058.1"/>
    </source>
</evidence>